<evidence type="ECO:0000313" key="2">
    <source>
        <dbReference type="Proteomes" id="UP000283269"/>
    </source>
</evidence>
<accession>A0A409XU08</accession>
<dbReference type="OrthoDB" id="10253744at2759"/>
<dbReference type="Gene3D" id="3.40.30.10">
    <property type="entry name" value="Glutaredoxin"/>
    <property type="match status" value="1"/>
</dbReference>
<sequence>MLFRRLVASQSATQVTRHCRTFLTRKTEISKPPEYYEGRLEGTAPEHDCYILLHASESPELFPKVHKTSLSLELQSRASKWGGIVNFSWFNDVSSKASMERGVQPATVFSRLGGKLEIPDISFENIDQVERTIQAHLEGPPMSTKGTQPDNDMHIYVCTHGLRDCRCGERGKQVYSALVEAVNDVRRREPSGLANNIKIGEVGHVGGHKYAANVLIYPQGEWLGIVRTEDAPSIIAQALESLKQGVKPLDATAPPTSISHWRGRMGLSKEEQKNLWAKHAGIESQDTLVKDKELRPMARA</sequence>
<dbReference type="PANTHER" id="PTHR31902">
    <property type="entry name" value="ACTIN PATCHES DISTAL PROTEIN 1"/>
    <property type="match status" value="1"/>
</dbReference>
<dbReference type="Pfam" id="PF06999">
    <property type="entry name" value="Suc_Fer-like"/>
    <property type="match status" value="1"/>
</dbReference>
<gene>
    <name evidence="1" type="ORF">CVT25_003813</name>
</gene>
<evidence type="ECO:0000313" key="1">
    <source>
        <dbReference type="EMBL" id="PPQ94176.1"/>
    </source>
</evidence>
<comment type="caution">
    <text evidence="1">The sequence shown here is derived from an EMBL/GenBank/DDBJ whole genome shotgun (WGS) entry which is preliminary data.</text>
</comment>
<dbReference type="STRING" id="93625.A0A409XU08"/>
<dbReference type="InParanoid" id="A0A409XU08"/>
<dbReference type="InterPro" id="IPR009737">
    <property type="entry name" value="Aim32/Apd1-like"/>
</dbReference>
<dbReference type="InterPro" id="IPR036249">
    <property type="entry name" value="Thioredoxin-like_sf"/>
</dbReference>
<dbReference type="EMBL" id="NHYD01000436">
    <property type="protein sequence ID" value="PPQ94176.1"/>
    <property type="molecule type" value="Genomic_DNA"/>
</dbReference>
<dbReference type="Proteomes" id="UP000283269">
    <property type="component" value="Unassembled WGS sequence"/>
</dbReference>
<reference evidence="1 2" key="1">
    <citation type="journal article" date="2018" name="Evol. Lett.">
        <title>Horizontal gene cluster transfer increased hallucinogenic mushroom diversity.</title>
        <authorList>
            <person name="Reynolds H.T."/>
            <person name="Vijayakumar V."/>
            <person name="Gluck-Thaler E."/>
            <person name="Korotkin H.B."/>
            <person name="Matheny P.B."/>
            <person name="Slot J.C."/>
        </authorList>
    </citation>
    <scope>NUCLEOTIDE SEQUENCE [LARGE SCALE GENOMIC DNA]</scope>
    <source>
        <strain evidence="1 2">2631</strain>
    </source>
</reference>
<proteinExistence type="predicted"/>
<dbReference type="AlphaFoldDB" id="A0A409XU08"/>
<protein>
    <submittedName>
        <fullName evidence="1">Uncharacterized protein</fullName>
    </submittedName>
</protein>
<dbReference type="CDD" id="cd03062">
    <property type="entry name" value="TRX_Fd_Sucrase"/>
    <property type="match status" value="1"/>
</dbReference>
<dbReference type="SUPFAM" id="SSF52833">
    <property type="entry name" value="Thioredoxin-like"/>
    <property type="match status" value="1"/>
</dbReference>
<organism evidence="1 2">
    <name type="scientific">Psilocybe cyanescens</name>
    <dbReference type="NCBI Taxonomy" id="93625"/>
    <lineage>
        <taxon>Eukaryota</taxon>
        <taxon>Fungi</taxon>
        <taxon>Dikarya</taxon>
        <taxon>Basidiomycota</taxon>
        <taxon>Agaricomycotina</taxon>
        <taxon>Agaricomycetes</taxon>
        <taxon>Agaricomycetidae</taxon>
        <taxon>Agaricales</taxon>
        <taxon>Agaricineae</taxon>
        <taxon>Strophariaceae</taxon>
        <taxon>Psilocybe</taxon>
    </lineage>
</organism>
<name>A0A409XU08_PSICY</name>
<keyword evidence="2" id="KW-1185">Reference proteome</keyword>